<dbReference type="InterPro" id="IPR003439">
    <property type="entry name" value="ABC_transporter-like_ATP-bd"/>
</dbReference>
<dbReference type="PANTHER" id="PTHR43820:SF4">
    <property type="entry name" value="HIGH-AFFINITY BRANCHED-CHAIN AMINO ACID TRANSPORT ATP-BINDING PROTEIN LIVF"/>
    <property type="match status" value="1"/>
</dbReference>
<feature type="domain" description="ABC transporter" evidence="6">
    <location>
        <begin position="5"/>
        <end position="237"/>
    </location>
</feature>
<dbReference type="Proteomes" id="UP000269692">
    <property type="component" value="Unassembled WGS sequence"/>
</dbReference>
<dbReference type="InterPro" id="IPR052156">
    <property type="entry name" value="BCAA_Transport_ATP-bd_LivF"/>
</dbReference>
<accession>A0A3L7A0T1</accession>
<dbReference type="SMART" id="SM00382">
    <property type="entry name" value="AAA"/>
    <property type="match status" value="1"/>
</dbReference>
<dbReference type="GO" id="GO:0015807">
    <property type="term" value="P:L-amino acid transport"/>
    <property type="evidence" value="ECO:0007669"/>
    <property type="project" value="TreeGrafter"/>
</dbReference>
<protein>
    <submittedName>
        <fullName evidence="7">ABC transporter ATP-binding protein</fullName>
    </submittedName>
</protein>
<dbReference type="InterPro" id="IPR017871">
    <property type="entry name" value="ABC_transporter-like_CS"/>
</dbReference>
<keyword evidence="3" id="KW-0547">Nucleotide-binding</keyword>
<dbReference type="Pfam" id="PF00005">
    <property type="entry name" value="ABC_tran"/>
    <property type="match status" value="1"/>
</dbReference>
<proteinExistence type="inferred from homology"/>
<keyword evidence="2" id="KW-0813">Transport</keyword>
<gene>
    <name evidence="7" type="ORF">D9R14_20580</name>
</gene>
<evidence type="ECO:0000256" key="5">
    <source>
        <dbReference type="ARBA" id="ARBA00022970"/>
    </source>
</evidence>
<dbReference type="OrthoDB" id="9776369at2"/>
<dbReference type="GO" id="GO:0015658">
    <property type="term" value="F:branched-chain amino acid transmembrane transporter activity"/>
    <property type="evidence" value="ECO:0007669"/>
    <property type="project" value="TreeGrafter"/>
</dbReference>
<dbReference type="Gene3D" id="3.40.50.300">
    <property type="entry name" value="P-loop containing nucleotide triphosphate hydrolases"/>
    <property type="match status" value="1"/>
</dbReference>
<dbReference type="GO" id="GO:0005524">
    <property type="term" value="F:ATP binding"/>
    <property type="evidence" value="ECO:0007669"/>
    <property type="project" value="UniProtKB-KW"/>
</dbReference>
<dbReference type="SUPFAM" id="SSF52540">
    <property type="entry name" value="P-loop containing nucleoside triphosphate hydrolases"/>
    <property type="match status" value="1"/>
</dbReference>
<sequence>MSALLEVSNLHAGYGESAVLQGLDFELGQGEVVCLLGANGVGKTTTMGVLSGLVPASEGRVRYDGIDLLALPTHERVSSGLALSPEGRKVFPNLTVEENLYLGSFNRNARAHRMRKLDEVYALFPRLAERRTQSSGLMSGGEQQMLALGRALMSNPRVLLLDEPSLGLAPLVVQSVFAAIRAIAATNISILLVEQNTHAALSVASRGYVMAAGRIVLAGDAATLREAPELRDAFIGKAQSKGKALHA</sequence>
<dbReference type="PROSITE" id="PS00211">
    <property type="entry name" value="ABC_TRANSPORTER_1"/>
    <property type="match status" value="1"/>
</dbReference>
<dbReference type="CDD" id="cd03224">
    <property type="entry name" value="ABC_TM1139_LivF_branched"/>
    <property type="match status" value="1"/>
</dbReference>
<evidence type="ECO:0000259" key="6">
    <source>
        <dbReference type="PROSITE" id="PS50893"/>
    </source>
</evidence>
<keyword evidence="4 7" id="KW-0067">ATP-binding</keyword>
<dbReference type="EMBL" id="RCTF01000023">
    <property type="protein sequence ID" value="RLP73241.1"/>
    <property type="molecule type" value="Genomic_DNA"/>
</dbReference>
<evidence type="ECO:0000313" key="7">
    <source>
        <dbReference type="EMBL" id="RLP73241.1"/>
    </source>
</evidence>
<keyword evidence="8" id="KW-1185">Reference proteome</keyword>
<dbReference type="InterPro" id="IPR027417">
    <property type="entry name" value="P-loop_NTPase"/>
</dbReference>
<evidence type="ECO:0000256" key="1">
    <source>
        <dbReference type="ARBA" id="ARBA00005417"/>
    </source>
</evidence>
<evidence type="ECO:0000256" key="3">
    <source>
        <dbReference type="ARBA" id="ARBA00022741"/>
    </source>
</evidence>
<evidence type="ECO:0000256" key="4">
    <source>
        <dbReference type="ARBA" id="ARBA00022840"/>
    </source>
</evidence>
<evidence type="ECO:0000313" key="8">
    <source>
        <dbReference type="Proteomes" id="UP000269692"/>
    </source>
</evidence>
<dbReference type="PANTHER" id="PTHR43820">
    <property type="entry name" value="HIGH-AFFINITY BRANCHED-CHAIN AMINO ACID TRANSPORT ATP-BINDING PROTEIN LIVF"/>
    <property type="match status" value="1"/>
</dbReference>
<dbReference type="GO" id="GO:0016887">
    <property type="term" value="F:ATP hydrolysis activity"/>
    <property type="evidence" value="ECO:0007669"/>
    <property type="project" value="InterPro"/>
</dbReference>
<name>A0A3L7A0T1_9HYPH</name>
<dbReference type="PROSITE" id="PS50893">
    <property type="entry name" value="ABC_TRANSPORTER_2"/>
    <property type="match status" value="1"/>
</dbReference>
<dbReference type="AlphaFoldDB" id="A0A3L7A0T1"/>
<reference evidence="7 8" key="1">
    <citation type="submission" date="2018-10" db="EMBL/GenBank/DDBJ databases">
        <title>Xanthobacter tagetidis genome sequencing and assembly.</title>
        <authorList>
            <person name="Maclea K.S."/>
            <person name="Goen A.E."/>
            <person name="Fatima S.A."/>
        </authorList>
    </citation>
    <scope>NUCLEOTIDE SEQUENCE [LARGE SCALE GENOMIC DNA]</scope>
    <source>
        <strain evidence="7 8">ATCC 700314</strain>
    </source>
</reference>
<comment type="caution">
    <text evidence="7">The sequence shown here is derived from an EMBL/GenBank/DDBJ whole genome shotgun (WGS) entry which is preliminary data.</text>
</comment>
<dbReference type="InterPro" id="IPR003593">
    <property type="entry name" value="AAA+_ATPase"/>
</dbReference>
<evidence type="ECO:0000256" key="2">
    <source>
        <dbReference type="ARBA" id="ARBA00022448"/>
    </source>
</evidence>
<keyword evidence="5" id="KW-0029">Amino-acid transport</keyword>
<comment type="similarity">
    <text evidence="1">Belongs to the ABC transporter superfamily.</text>
</comment>
<organism evidence="7 8">
    <name type="scientific">Xanthobacter tagetidis</name>
    <dbReference type="NCBI Taxonomy" id="60216"/>
    <lineage>
        <taxon>Bacteria</taxon>
        <taxon>Pseudomonadati</taxon>
        <taxon>Pseudomonadota</taxon>
        <taxon>Alphaproteobacteria</taxon>
        <taxon>Hyphomicrobiales</taxon>
        <taxon>Xanthobacteraceae</taxon>
        <taxon>Xanthobacter</taxon>
    </lineage>
</organism>